<feature type="region of interest" description="Disordered" evidence="1">
    <location>
        <begin position="714"/>
        <end position="1352"/>
    </location>
</feature>
<feature type="compositionally biased region" description="Basic and acidic residues" evidence="1">
    <location>
        <begin position="923"/>
        <end position="940"/>
    </location>
</feature>
<sequence>PPSSGRGNVARAFLGFWETQWLVRDGSKANERVQPTWAPYQPYLASITRISLRSINHWRRRRKRGHFVYTVSSQWIPTLLMSEKEKNDGNGWSVRLSHMGVRYFLGNEVAALGAEPRAFTPPRRPRPVIGAPQHDVEPGSYVTWHKVNHASTPLLSLSLAPVVDDAVRCSLCRHPSHKSATPYRSWSAILWSRQTSQQQQQHTPWAVRTALRPPLDSSPTRIYQPTAVMSARGGEPCPDPSAHGKTSRLSEQASTAALYVTDPSHRNSPSSKPNPLGADGKLSSASAAASLKYARPEDLPSYPSTGLASNSASRAALQAQGVKAKEYEVPEASSAGSRAALMAHRKGPELNLWQPASSKDGNSAAVLALRAKGLSPDLDRGYTDDGKHKALLAATKSIHSGSGSEPRSTPSPNLYPDQHNSAQNALNAATVSHRASVRSPEGWDSDANQAARIRNLHGLSPDMWGEHPPVEIEQDEAKRQSALRASAVSMAKQMYDYQNRSTLEPTFTGGKAGVDAAAARKQPDEPLDVKAEAQRYIHLQDAASKLAQERLAKVDKNFEAAKYREYYGYPDAQPSRRKSIRTSMRGRNRKRAGSESNAGDDDSDDEEQAQRIRNQMSQLNSGLSSIDEKKRADDRAKLMAAAQKKVQGRMSTMDKNVFDQTGKIPPSILEEWEKKARERAEAEREMANRPENKGKTHIGGGVFIDQSELDAIAEKRLRPTMDEINDTAEKRRAHDEEMRKKADEEHTKKMEEKMEKQRQKEEWRAVREQDKQTKREAKEEERKRKLEEEKRKQEEMRQAAEARAPATGEAEAQPDPKRQSMRGRVKSLLMGGKQQKPAETEDKNDSTAAGAAVAGGGAAAAGVAAGEAGAEEKPDEANKEMEDREAKEQKELDQENADKSADADPSTEKAEASGASDGEGAEEGGRLRPNLERHITHELDSSSSDDEWGSDADDDVDGDSKAKDDEQLANKGKDMVASKDAENTDQDGSGGLGKDEAHRVAERVGTAPVADDTVHKTSDEKNETLPEKAAGETPDPTAVAENKEKGEKAEASKPEDDKETAASPPKETKEHKEAMEASKKVMNENAGNEKEKKGLRGFFKKLRNKESKSENEIRPKSSEAPKKSTPEVKPAAAEAKPVSTEAPKESSSEAKPAAEEPAQKTSDAQQASDAKPDSSEAAEKEPTKNGSVSSGVAGTSAAAAGVGAAGAEQGKGSTDTELPASTQPSGSEPKVSPLNSDDNRSESSFRRHEGDLRDVDDVSSSGAEEDDLTRGRGGSGSGARVLGAGERSEPAGKKSGEGNAPKVSHDRADGEDDEDQFYESTDHFDSSTLAPPTFTASKSESPSRATKFKEDV</sequence>
<feature type="compositionally biased region" description="Low complexity" evidence="1">
    <location>
        <begin position="801"/>
        <end position="813"/>
    </location>
</feature>
<feature type="compositionally biased region" description="Polar residues" evidence="1">
    <location>
        <begin position="1326"/>
        <end position="1344"/>
    </location>
</feature>
<feature type="compositionally biased region" description="Acidic residues" evidence="1">
    <location>
        <begin position="943"/>
        <end position="957"/>
    </location>
</feature>
<dbReference type="PANTHER" id="PTHR28298:SF1">
    <property type="entry name" value="EISOSOME PROTEIN 1"/>
    <property type="match status" value="1"/>
</dbReference>
<reference evidence="2 3" key="1">
    <citation type="journal article" date="2018" name="BMC Genomics">
        <title>Genomic evidence for intraspecific hybridization in a clonal and extremely halotolerant yeast.</title>
        <authorList>
            <person name="Gostincar C."/>
            <person name="Stajich J.E."/>
            <person name="Zupancic J."/>
            <person name="Zalar P."/>
            <person name="Gunde-Cimerman N."/>
        </authorList>
    </citation>
    <scope>NUCLEOTIDE SEQUENCE [LARGE SCALE GENOMIC DNA]</scope>
    <source>
        <strain evidence="2 3">EXF-2682</strain>
    </source>
</reference>
<evidence type="ECO:0000256" key="1">
    <source>
        <dbReference type="SAM" id="MobiDB-lite"/>
    </source>
</evidence>
<feature type="compositionally biased region" description="Basic and acidic residues" evidence="1">
    <location>
        <begin position="993"/>
        <end position="1002"/>
    </location>
</feature>
<dbReference type="OrthoDB" id="4070583at2759"/>
<feature type="compositionally biased region" description="Basic and acidic residues" evidence="1">
    <location>
        <begin position="1104"/>
        <end position="1126"/>
    </location>
</feature>
<feature type="compositionally biased region" description="Low complexity" evidence="1">
    <location>
        <begin position="1186"/>
        <end position="1207"/>
    </location>
</feature>
<feature type="non-terminal residue" evidence="2">
    <location>
        <position position="1"/>
    </location>
</feature>
<feature type="compositionally biased region" description="Acidic residues" evidence="1">
    <location>
        <begin position="598"/>
        <end position="607"/>
    </location>
</feature>
<feature type="compositionally biased region" description="Low complexity" evidence="1">
    <location>
        <begin position="1127"/>
        <end position="1138"/>
    </location>
</feature>
<protein>
    <submittedName>
        <fullName evidence="2">Uncharacterized protein</fullName>
    </submittedName>
</protein>
<dbReference type="GO" id="GO:0070941">
    <property type="term" value="P:eisosome assembly"/>
    <property type="evidence" value="ECO:0007669"/>
    <property type="project" value="TreeGrafter"/>
</dbReference>
<feature type="compositionally biased region" description="Basic and acidic residues" evidence="1">
    <location>
        <begin position="870"/>
        <end position="911"/>
    </location>
</feature>
<feature type="compositionally biased region" description="Basic and acidic residues" evidence="1">
    <location>
        <begin position="836"/>
        <end position="845"/>
    </location>
</feature>
<feature type="compositionally biased region" description="Polar residues" evidence="1">
    <location>
        <begin position="1159"/>
        <end position="1168"/>
    </location>
</feature>
<feature type="compositionally biased region" description="Polar residues" evidence="1">
    <location>
        <begin position="397"/>
        <end position="420"/>
    </location>
</feature>
<feature type="compositionally biased region" description="Basic and acidic residues" evidence="1">
    <location>
        <begin position="671"/>
        <end position="694"/>
    </location>
</feature>
<evidence type="ECO:0000313" key="3">
    <source>
        <dbReference type="Proteomes" id="UP000269276"/>
    </source>
</evidence>
<evidence type="ECO:0000313" key="2">
    <source>
        <dbReference type="EMBL" id="RMY79407.1"/>
    </source>
</evidence>
<dbReference type="VEuPathDB" id="FungiDB:BTJ68_08535"/>
<feature type="compositionally biased region" description="Basic and acidic residues" evidence="1">
    <location>
        <begin position="1286"/>
        <end position="1296"/>
    </location>
</feature>
<name>A0A3M7ESL5_HORWE</name>
<feature type="region of interest" description="Disordered" evidence="1">
    <location>
        <begin position="396"/>
        <end position="420"/>
    </location>
</feature>
<feature type="compositionally biased region" description="Basic and acidic residues" evidence="1">
    <location>
        <begin position="958"/>
        <end position="982"/>
    </location>
</feature>
<dbReference type="EMBL" id="QWIP01000001">
    <property type="protein sequence ID" value="RMY79407.1"/>
    <property type="molecule type" value="Genomic_DNA"/>
</dbReference>
<feature type="compositionally biased region" description="Basic and acidic residues" evidence="1">
    <location>
        <begin position="714"/>
        <end position="800"/>
    </location>
</feature>
<dbReference type="InterPro" id="IPR024527">
    <property type="entry name" value="Eisosome1"/>
</dbReference>
<feature type="compositionally biased region" description="Basic and acidic residues" evidence="1">
    <location>
        <begin position="1237"/>
        <end position="1256"/>
    </location>
</feature>
<feature type="region of interest" description="Disordered" evidence="1">
    <location>
        <begin position="230"/>
        <end position="283"/>
    </location>
</feature>
<feature type="compositionally biased region" description="Polar residues" evidence="1">
    <location>
        <begin position="1211"/>
        <end position="1226"/>
    </location>
</feature>
<dbReference type="Proteomes" id="UP000269276">
    <property type="component" value="Unassembled WGS sequence"/>
</dbReference>
<gene>
    <name evidence="2" type="ORF">D0863_00019</name>
</gene>
<feature type="region of interest" description="Disordered" evidence="1">
    <location>
        <begin position="570"/>
        <end position="609"/>
    </location>
</feature>
<feature type="region of interest" description="Disordered" evidence="1">
    <location>
        <begin position="668"/>
        <end position="702"/>
    </location>
</feature>
<comment type="caution">
    <text evidence="2">The sequence shown here is derived from an EMBL/GenBank/DDBJ whole genome shotgun (WGS) entry which is preliminary data.</text>
</comment>
<feature type="compositionally biased region" description="Basic and acidic residues" evidence="1">
    <location>
        <begin position="1041"/>
        <end position="1094"/>
    </location>
</feature>
<organism evidence="2 3">
    <name type="scientific">Hortaea werneckii</name>
    <name type="common">Black yeast</name>
    <name type="synonym">Cladosporium werneckii</name>
    <dbReference type="NCBI Taxonomy" id="91943"/>
    <lineage>
        <taxon>Eukaryota</taxon>
        <taxon>Fungi</taxon>
        <taxon>Dikarya</taxon>
        <taxon>Ascomycota</taxon>
        <taxon>Pezizomycotina</taxon>
        <taxon>Dothideomycetes</taxon>
        <taxon>Dothideomycetidae</taxon>
        <taxon>Mycosphaerellales</taxon>
        <taxon>Teratosphaeriaceae</taxon>
        <taxon>Hortaea</taxon>
    </lineage>
</organism>
<accession>A0A3M7ESL5</accession>
<dbReference type="PANTHER" id="PTHR28298">
    <property type="entry name" value="EISOSOME PROTEIN 1"/>
    <property type="match status" value="1"/>
</dbReference>
<feature type="compositionally biased region" description="Basic and acidic residues" evidence="1">
    <location>
        <begin position="1012"/>
        <end position="1030"/>
    </location>
</feature>
<dbReference type="Pfam" id="PF12757">
    <property type="entry name" value="Eisosome1"/>
    <property type="match status" value="1"/>
</dbReference>
<feature type="compositionally biased region" description="Basic residues" evidence="1">
    <location>
        <begin position="575"/>
        <end position="591"/>
    </location>
</feature>
<feature type="compositionally biased region" description="Basic and acidic residues" evidence="1">
    <location>
        <begin position="1142"/>
        <end position="1158"/>
    </location>
</feature>
<feature type="compositionally biased region" description="Basic and acidic residues" evidence="1">
    <location>
        <begin position="1170"/>
        <end position="1183"/>
    </location>
</feature>
<proteinExistence type="predicted"/>